<name>A0A6J5LHK9_9CAUD</name>
<proteinExistence type="predicted"/>
<organism evidence="1">
    <name type="scientific">uncultured Caudovirales phage</name>
    <dbReference type="NCBI Taxonomy" id="2100421"/>
    <lineage>
        <taxon>Viruses</taxon>
        <taxon>Duplodnaviria</taxon>
        <taxon>Heunggongvirae</taxon>
        <taxon>Uroviricota</taxon>
        <taxon>Caudoviricetes</taxon>
        <taxon>Peduoviridae</taxon>
        <taxon>Maltschvirus</taxon>
        <taxon>Maltschvirus maltsch</taxon>
    </lineage>
</organism>
<evidence type="ECO:0000313" key="1">
    <source>
        <dbReference type="EMBL" id="CAB4132636.1"/>
    </source>
</evidence>
<accession>A0A6J5LHK9</accession>
<reference evidence="1" key="1">
    <citation type="submission" date="2020-04" db="EMBL/GenBank/DDBJ databases">
        <authorList>
            <person name="Chiriac C."/>
            <person name="Salcher M."/>
            <person name="Ghai R."/>
            <person name="Kavagutti S V."/>
        </authorList>
    </citation>
    <scope>NUCLEOTIDE SEQUENCE</scope>
</reference>
<dbReference type="EMBL" id="LR796267">
    <property type="protein sequence ID" value="CAB4132636.1"/>
    <property type="molecule type" value="Genomic_DNA"/>
</dbReference>
<sequence length="199" mass="22877">MMFVPMLADDINKYYRHTYVKFKETGDTLYYIRDVSHRMIRGTDQDGTEFELYLSDDHPYEVDYVLPNKSFFQLAKSACLLQRIPAKQYRRGLCNENTRITRIGKTGNLVSMDLSFDVLKAFVGKQTFPSLSTVLMQKAKPISIALSSRFAYVPETGVICADLTPVAQINKKEKTIVMLYNIFKPEIAELTKNTDLEFV</sequence>
<protein>
    <submittedName>
        <fullName evidence="1">Uncharacterized protein</fullName>
    </submittedName>
</protein>
<gene>
    <name evidence="1" type="ORF">UFOVP248_60</name>
</gene>